<dbReference type="PANTHER" id="PTHR43877:SF2">
    <property type="entry name" value="AMINOALKYLPHOSPHONATE N-ACETYLTRANSFERASE-RELATED"/>
    <property type="match status" value="1"/>
</dbReference>
<dbReference type="Gene3D" id="3.40.630.30">
    <property type="match status" value="1"/>
</dbReference>
<evidence type="ECO:0000256" key="1">
    <source>
        <dbReference type="ARBA" id="ARBA00022679"/>
    </source>
</evidence>
<dbReference type="EMBL" id="BMLM01000001">
    <property type="protein sequence ID" value="GGN84736.1"/>
    <property type="molecule type" value="Genomic_DNA"/>
</dbReference>
<dbReference type="PANTHER" id="PTHR43877">
    <property type="entry name" value="AMINOALKYLPHOSPHONATE N-ACETYLTRANSFERASE-RELATED-RELATED"/>
    <property type="match status" value="1"/>
</dbReference>
<keyword evidence="2" id="KW-0012">Acyltransferase</keyword>
<dbReference type="InterPro" id="IPR050832">
    <property type="entry name" value="Bact_Acetyltransf"/>
</dbReference>
<keyword evidence="5" id="KW-1185">Reference proteome</keyword>
<evidence type="ECO:0000256" key="2">
    <source>
        <dbReference type="ARBA" id="ARBA00023315"/>
    </source>
</evidence>
<dbReference type="CDD" id="cd04301">
    <property type="entry name" value="NAT_SF"/>
    <property type="match status" value="1"/>
</dbReference>
<dbReference type="InterPro" id="IPR016181">
    <property type="entry name" value="Acyl_CoA_acyltransferase"/>
</dbReference>
<dbReference type="InterPro" id="IPR000182">
    <property type="entry name" value="GNAT_dom"/>
</dbReference>
<protein>
    <submittedName>
        <fullName evidence="4">GNAT family acetyltransferase</fullName>
    </submittedName>
</protein>
<comment type="caution">
    <text evidence="4">The sequence shown here is derived from an EMBL/GenBank/DDBJ whole genome shotgun (WGS) entry which is preliminary data.</text>
</comment>
<dbReference type="RefSeq" id="WP_188717728.1">
    <property type="nucleotide sequence ID" value="NZ_BAABBD010000002.1"/>
</dbReference>
<dbReference type="Proteomes" id="UP000626982">
    <property type="component" value="Unassembled WGS sequence"/>
</dbReference>
<dbReference type="PROSITE" id="PS51186">
    <property type="entry name" value="GNAT"/>
    <property type="match status" value="1"/>
</dbReference>
<dbReference type="Pfam" id="PF00583">
    <property type="entry name" value="Acetyltransf_1"/>
    <property type="match status" value="1"/>
</dbReference>
<accession>A0ABQ2KK38</accession>
<feature type="domain" description="N-acetyltransferase" evidence="3">
    <location>
        <begin position="18"/>
        <end position="177"/>
    </location>
</feature>
<dbReference type="SUPFAM" id="SSF55729">
    <property type="entry name" value="Acyl-CoA N-acyltransferases (Nat)"/>
    <property type="match status" value="1"/>
</dbReference>
<keyword evidence="1" id="KW-0808">Transferase</keyword>
<gene>
    <name evidence="4" type="ORF">GCM10010968_16900</name>
</gene>
<evidence type="ECO:0000259" key="3">
    <source>
        <dbReference type="PROSITE" id="PS51186"/>
    </source>
</evidence>
<evidence type="ECO:0000313" key="5">
    <source>
        <dbReference type="Proteomes" id="UP000626982"/>
    </source>
</evidence>
<name>A0ABQ2KK38_9MICO</name>
<organism evidence="4 5">
    <name type="scientific">Agrococcus terreus</name>
    <dbReference type="NCBI Taxonomy" id="574649"/>
    <lineage>
        <taxon>Bacteria</taxon>
        <taxon>Bacillati</taxon>
        <taxon>Actinomycetota</taxon>
        <taxon>Actinomycetes</taxon>
        <taxon>Micrococcales</taxon>
        <taxon>Microbacteriaceae</taxon>
        <taxon>Agrococcus</taxon>
    </lineage>
</organism>
<proteinExistence type="predicted"/>
<sequence>MLTDLALPHPLTGPPAAAEVRRATRDDLASLVAPLADDAIAAGRGDADLPEDPAYARAMEAVLASPDDELIVVEVDGAVAATAQLTRMPCMARRGATRLIVEAVRVGAAHRSAGLGSALFGWIAEHAAPALGASIVQLTTDRRREDAQRFYERLGYEGSHVGFTLLLDAGDRGAAGSEHGSGGR</sequence>
<evidence type="ECO:0000313" key="4">
    <source>
        <dbReference type="EMBL" id="GGN84736.1"/>
    </source>
</evidence>
<reference evidence="5" key="1">
    <citation type="journal article" date="2019" name="Int. J. Syst. Evol. Microbiol.">
        <title>The Global Catalogue of Microorganisms (GCM) 10K type strain sequencing project: providing services to taxonomists for standard genome sequencing and annotation.</title>
        <authorList>
            <consortium name="The Broad Institute Genomics Platform"/>
            <consortium name="The Broad Institute Genome Sequencing Center for Infectious Disease"/>
            <person name="Wu L."/>
            <person name="Ma J."/>
        </authorList>
    </citation>
    <scope>NUCLEOTIDE SEQUENCE [LARGE SCALE GENOMIC DNA]</scope>
    <source>
        <strain evidence="5">CGMCC 1.6960</strain>
    </source>
</reference>